<comment type="pathway">
    <text evidence="3 8">Glycan biosynthesis; glycogen biosynthesis.</text>
</comment>
<dbReference type="InterPro" id="IPR001296">
    <property type="entry name" value="Glyco_trans_1"/>
</dbReference>
<dbReference type="PANTHER" id="PTHR45825:SF11">
    <property type="entry name" value="ALPHA AMYLASE DOMAIN-CONTAINING PROTEIN"/>
    <property type="match status" value="1"/>
</dbReference>
<dbReference type="NCBIfam" id="NF001899">
    <property type="entry name" value="PRK00654.1-2"/>
    <property type="match status" value="1"/>
</dbReference>
<evidence type="ECO:0000259" key="10">
    <source>
        <dbReference type="Pfam" id="PF08323"/>
    </source>
</evidence>
<dbReference type="EMBL" id="JAHXDN010000006">
    <property type="protein sequence ID" value="MBW4710125.1"/>
    <property type="molecule type" value="Genomic_DNA"/>
</dbReference>
<dbReference type="HAMAP" id="MF_00484">
    <property type="entry name" value="Glycogen_synth"/>
    <property type="match status" value="1"/>
</dbReference>
<reference evidence="11" key="1">
    <citation type="submission" date="2021-07" db="EMBL/GenBank/DDBJ databases">
        <title>Roseobacter insulae sp. nov., isolated from a tidal flat.</title>
        <authorList>
            <person name="Park S."/>
            <person name="Yoon J.-H."/>
        </authorList>
    </citation>
    <scope>NUCLEOTIDE SEQUENCE</scope>
    <source>
        <strain evidence="11">YSTF-M11</strain>
    </source>
</reference>
<keyword evidence="7 8" id="KW-0320">Glycogen biosynthesis</keyword>
<name>A0A9X1FZZ1_9RHOB</name>
<dbReference type="GO" id="GO:0005829">
    <property type="term" value="C:cytosol"/>
    <property type="evidence" value="ECO:0007669"/>
    <property type="project" value="TreeGrafter"/>
</dbReference>
<organism evidence="11 12">
    <name type="scientific">Roseobacter insulae</name>
    <dbReference type="NCBI Taxonomy" id="2859783"/>
    <lineage>
        <taxon>Bacteria</taxon>
        <taxon>Pseudomonadati</taxon>
        <taxon>Pseudomonadota</taxon>
        <taxon>Alphaproteobacteria</taxon>
        <taxon>Rhodobacterales</taxon>
        <taxon>Roseobacteraceae</taxon>
        <taxon>Roseobacter</taxon>
    </lineage>
</organism>
<dbReference type="GO" id="GO:0004373">
    <property type="term" value="F:alpha-1,4-glucan glucosyltransferase (UDP-glucose donor) activity"/>
    <property type="evidence" value="ECO:0007669"/>
    <property type="project" value="InterPro"/>
</dbReference>
<dbReference type="CDD" id="cd03791">
    <property type="entry name" value="GT5_Glycogen_synthase_DULL1-like"/>
    <property type="match status" value="1"/>
</dbReference>
<dbReference type="AlphaFoldDB" id="A0A9X1FZZ1"/>
<dbReference type="Pfam" id="PF00534">
    <property type="entry name" value="Glycos_transf_1"/>
    <property type="match status" value="1"/>
</dbReference>
<evidence type="ECO:0000256" key="2">
    <source>
        <dbReference type="ARBA" id="ARBA00002764"/>
    </source>
</evidence>
<comment type="similarity">
    <text evidence="4 8">Belongs to the glycosyltransferase 1 family. Bacterial/plant glycogen synthase subfamily.</text>
</comment>
<evidence type="ECO:0000313" key="12">
    <source>
        <dbReference type="Proteomes" id="UP001138661"/>
    </source>
</evidence>
<keyword evidence="12" id="KW-1185">Reference proteome</keyword>
<evidence type="ECO:0000256" key="4">
    <source>
        <dbReference type="ARBA" id="ARBA00010281"/>
    </source>
</evidence>
<dbReference type="GO" id="GO:0005978">
    <property type="term" value="P:glycogen biosynthetic process"/>
    <property type="evidence" value="ECO:0007669"/>
    <property type="project" value="UniProtKB-UniRule"/>
</dbReference>
<evidence type="ECO:0000256" key="8">
    <source>
        <dbReference type="HAMAP-Rule" id="MF_00484"/>
    </source>
</evidence>
<dbReference type="GO" id="GO:0009011">
    <property type="term" value="F:alpha-1,4-glucan glucosyltransferase (ADP-glucose donor) activity"/>
    <property type="evidence" value="ECO:0007669"/>
    <property type="project" value="UniProtKB-UniRule"/>
</dbReference>
<proteinExistence type="inferred from homology"/>
<keyword evidence="6 8" id="KW-0808">Transferase</keyword>
<evidence type="ECO:0000256" key="7">
    <source>
        <dbReference type="ARBA" id="ARBA00023056"/>
    </source>
</evidence>
<evidence type="ECO:0000256" key="3">
    <source>
        <dbReference type="ARBA" id="ARBA00004964"/>
    </source>
</evidence>
<dbReference type="InterPro" id="IPR013534">
    <property type="entry name" value="Starch_synth_cat_dom"/>
</dbReference>
<dbReference type="EC" id="2.4.1.21" evidence="8"/>
<dbReference type="InterPro" id="IPR011835">
    <property type="entry name" value="GS/SS"/>
</dbReference>
<comment type="catalytic activity">
    <reaction evidence="1 8">
        <text>[(1-&gt;4)-alpha-D-glucosyl](n) + ADP-alpha-D-glucose = [(1-&gt;4)-alpha-D-glucosyl](n+1) + ADP + H(+)</text>
        <dbReference type="Rhea" id="RHEA:18189"/>
        <dbReference type="Rhea" id="RHEA-COMP:9584"/>
        <dbReference type="Rhea" id="RHEA-COMP:9587"/>
        <dbReference type="ChEBI" id="CHEBI:15378"/>
        <dbReference type="ChEBI" id="CHEBI:15444"/>
        <dbReference type="ChEBI" id="CHEBI:57498"/>
        <dbReference type="ChEBI" id="CHEBI:456216"/>
        <dbReference type="EC" id="2.4.1.21"/>
    </reaction>
</comment>
<dbReference type="RefSeq" id="WP_219506311.1">
    <property type="nucleotide sequence ID" value="NZ_JAHXDN010000006.1"/>
</dbReference>
<dbReference type="Pfam" id="PF08323">
    <property type="entry name" value="Glyco_transf_5"/>
    <property type="match status" value="1"/>
</dbReference>
<accession>A0A9X1FZZ1</accession>
<feature type="binding site" evidence="8">
    <location>
        <position position="15"/>
    </location>
    <ligand>
        <name>ADP-alpha-D-glucose</name>
        <dbReference type="ChEBI" id="CHEBI:57498"/>
    </ligand>
</feature>
<protein>
    <recommendedName>
        <fullName evidence="8">Glycogen synthase</fullName>
        <ecNumber evidence="8">2.4.1.21</ecNumber>
    </recommendedName>
    <alternativeName>
        <fullName evidence="8">Starch [bacterial glycogen] synthase</fullName>
    </alternativeName>
</protein>
<comment type="caution">
    <text evidence="11">The sequence shown here is derived from an EMBL/GenBank/DDBJ whole genome shotgun (WGS) entry which is preliminary data.</text>
</comment>
<evidence type="ECO:0000256" key="6">
    <source>
        <dbReference type="ARBA" id="ARBA00022679"/>
    </source>
</evidence>
<evidence type="ECO:0000313" key="11">
    <source>
        <dbReference type="EMBL" id="MBW4710125.1"/>
    </source>
</evidence>
<feature type="domain" description="Starch synthase catalytic" evidence="10">
    <location>
        <begin position="2"/>
        <end position="235"/>
    </location>
</feature>
<dbReference type="NCBIfam" id="TIGR02095">
    <property type="entry name" value="glgA"/>
    <property type="match status" value="1"/>
</dbReference>
<evidence type="ECO:0000256" key="5">
    <source>
        <dbReference type="ARBA" id="ARBA00022676"/>
    </source>
</evidence>
<feature type="domain" description="Glycosyl transferase family 1" evidence="9">
    <location>
        <begin position="287"/>
        <end position="413"/>
    </location>
</feature>
<evidence type="ECO:0000259" key="9">
    <source>
        <dbReference type="Pfam" id="PF00534"/>
    </source>
</evidence>
<gene>
    <name evidence="8 11" type="primary">glgA</name>
    <name evidence="11" type="ORF">KX928_20255</name>
</gene>
<evidence type="ECO:0000256" key="1">
    <source>
        <dbReference type="ARBA" id="ARBA00001478"/>
    </source>
</evidence>
<dbReference type="PANTHER" id="PTHR45825">
    <property type="entry name" value="GRANULE-BOUND STARCH SYNTHASE 1, CHLOROPLASTIC/AMYLOPLASTIC"/>
    <property type="match status" value="1"/>
</dbReference>
<sequence length="484" mass="51613">MKILFVASECAPFIKTGGLADVIGAVPKSLAALDVEARVMLPAYPALGPLAAQGSEVWRSDDLQGGPARLVACDAEGISLLLLDAPHLFDRPGNIYLGSDGQDWPDNAQRFGALSFVAAEIAAHGVKGWHPDLVHVHDWQAGLVPAYLRQMDQATPPCVLTIHNIAFQGLFDPSLMTSLGLSTALFTPDGMEYFGRLGFLKAGIAFSDRITTVSPTYARELMQPEYGMGLEGLLRARGADLSGILNGIDLDIWNPEDDGCLVATYSSRTLKRKAQNRDEVMRRFGLEATSEGPLFCVISRLTTQKGLDLLLEALPTLVARGATLAVLGSGDKELEAGFVAAAHAHSGAVGVIIGYDESLSHLMQGGCDAILIPSRFEPCGLTQLYGLRYGTVPVVARTGGLADTVIDANEAALTTRCATGVQFSPVTTPALEQAILRTCDLYDQPAVWSGIMRRAMRHPVGWDVSAQTYLDVYSSLADTPASAE</sequence>
<keyword evidence="5 8" id="KW-0328">Glycosyltransferase</keyword>
<dbReference type="Proteomes" id="UP001138661">
    <property type="component" value="Unassembled WGS sequence"/>
</dbReference>
<comment type="function">
    <text evidence="2 8">Synthesizes alpha-1,4-glucan chains using ADP-glucose.</text>
</comment>